<dbReference type="SUPFAM" id="SSF46785">
    <property type="entry name" value="Winged helix' DNA-binding domain"/>
    <property type="match status" value="1"/>
</dbReference>
<dbReference type="OrthoDB" id="8635520at2"/>
<dbReference type="Proteomes" id="UP000256541">
    <property type="component" value="Unassembled WGS sequence"/>
</dbReference>
<evidence type="ECO:0000259" key="1">
    <source>
        <dbReference type="PROSITE" id="PS50995"/>
    </source>
</evidence>
<dbReference type="PANTHER" id="PTHR33164">
    <property type="entry name" value="TRANSCRIPTIONAL REGULATOR, MARR FAMILY"/>
    <property type="match status" value="1"/>
</dbReference>
<dbReference type="PROSITE" id="PS50995">
    <property type="entry name" value="HTH_MARR_2"/>
    <property type="match status" value="1"/>
</dbReference>
<dbReference type="EMBL" id="NBXB01000071">
    <property type="protein sequence ID" value="RFA11712.1"/>
    <property type="molecule type" value="Genomic_DNA"/>
</dbReference>
<dbReference type="InterPro" id="IPR036390">
    <property type="entry name" value="WH_DNA-bd_sf"/>
</dbReference>
<proteinExistence type="predicted"/>
<evidence type="ECO:0000313" key="2">
    <source>
        <dbReference type="EMBL" id="RFA11712.1"/>
    </source>
</evidence>
<dbReference type="InterPro" id="IPR036388">
    <property type="entry name" value="WH-like_DNA-bd_sf"/>
</dbReference>
<sequence>MSTLAGYSNSSLSRLSRAVARLEKKNWVTRSPDSTDGRFTLATLTKLGRTRVDQAQPSHVELVNRLIFEPLSQAQARQLGTISTRITSAIRSEDGWQPTTTPKAPQ</sequence>
<gene>
    <name evidence="2" type="ORF">B7R22_18185</name>
</gene>
<reference evidence="2 3" key="1">
    <citation type="submission" date="2017-04" db="EMBL/GenBank/DDBJ databases">
        <title>Comparative genome analysis of Subtercola boreus.</title>
        <authorList>
            <person name="Cho Y.-J."/>
            <person name="Cho A."/>
            <person name="Kim O.-S."/>
            <person name="Lee J.-I."/>
        </authorList>
    </citation>
    <scope>NUCLEOTIDE SEQUENCE [LARGE SCALE GENOMIC DNA]</scope>
    <source>
        <strain evidence="2 3">P27479</strain>
    </source>
</reference>
<dbReference type="InterPro" id="IPR039422">
    <property type="entry name" value="MarR/SlyA-like"/>
</dbReference>
<accession>A0A3E0VP18</accession>
<dbReference type="PANTHER" id="PTHR33164:SF99">
    <property type="entry name" value="MARR FAMILY REGULATORY PROTEIN"/>
    <property type="match status" value="1"/>
</dbReference>
<dbReference type="Pfam" id="PF01047">
    <property type="entry name" value="MarR"/>
    <property type="match status" value="1"/>
</dbReference>
<name>A0A3E0VP18_9MICO</name>
<dbReference type="GO" id="GO:0006950">
    <property type="term" value="P:response to stress"/>
    <property type="evidence" value="ECO:0007669"/>
    <property type="project" value="TreeGrafter"/>
</dbReference>
<dbReference type="AlphaFoldDB" id="A0A3E0VP18"/>
<organism evidence="2 3">
    <name type="scientific">Subtercola boreus</name>
    <dbReference type="NCBI Taxonomy" id="120213"/>
    <lineage>
        <taxon>Bacteria</taxon>
        <taxon>Bacillati</taxon>
        <taxon>Actinomycetota</taxon>
        <taxon>Actinomycetes</taxon>
        <taxon>Micrococcales</taxon>
        <taxon>Microbacteriaceae</taxon>
        <taxon>Subtercola</taxon>
    </lineage>
</organism>
<protein>
    <recommendedName>
        <fullName evidence="1">HTH marR-type domain-containing protein</fullName>
    </recommendedName>
</protein>
<comment type="caution">
    <text evidence="2">The sequence shown here is derived from an EMBL/GenBank/DDBJ whole genome shotgun (WGS) entry which is preliminary data.</text>
</comment>
<dbReference type="InterPro" id="IPR000835">
    <property type="entry name" value="HTH_MarR-typ"/>
</dbReference>
<evidence type="ECO:0000313" key="3">
    <source>
        <dbReference type="Proteomes" id="UP000256541"/>
    </source>
</evidence>
<dbReference type="Gene3D" id="1.10.10.10">
    <property type="entry name" value="Winged helix-like DNA-binding domain superfamily/Winged helix DNA-binding domain"/>
    <property type="match status" value="1"/>
</dbReference>
<dbReference type="GO" id="GO:0003700">
    <property type="term" value="F:DNA-binding transcription factor activity"/>
    <property type="evidence" value="ECO:0007669"/>
    <property type="project" value="InterPro"/>
</dbReference>
<feature type="domain" description="HTH marR-type" evidence="1">
    <location>
        <begin position="1"/>
        <end position="88"/>
    </location>
</feature>